<dbReference type="InterPro" id="IPR012677">
    <property type="entry name" value="Nucleotide-bd_a/b_plait_sf"/>
</dbReference>
<evidence type="ECO:0000256" key="5">
    <source>
        <dbReference type="ARBA" id="ARBA00023239"/>
    </source>
</evidence>
<keyword evidence="4" id="KW-0663">Pyridoxal phosphate</keyword>
<gene>
    <name evidence="11" type="ORF">CTOB1V02_LOCUS10410</name>
</gene>
<feature type="region of interest" description="Disordered" evidence="9">
    <location>
        <begin position="347"/>
        <end position="397"/>
    </location>
</feature>
<comment type="similarity">
    <text evidence="2">Belongs to the serine/threonine dehydratase family.</text>
</comment>
<name>A0A7R8ZUX7_9CRUS</name>
<dbReference type="Pfam" id="PF00291">
    <property type="entry name" value="PALP"/>
    <property type="match status" value="1"/>
</dbReference>
<protein>
    <recommendedName>
        <fullName evidence="3">L-serine ammonia-lyase</fullName>
        <ecNumber evidence="3">4.3.1.17</ecNumber>
    </recommendedName>
    <alternativeName>
        <fullName evidence="6">L-serine deaminase</fullName>
    </alternativeName>
    <alternativeName>
        <fullName evidence="7">L-threonine dehydratase</fullName>
    </alternativeName>
</protein>
<dbReference type="SUPFAM" id="SSF54928">
    <property type="entry name" value="RNA-binding domain, RBD"/>
    <property type="match status" value="1"/>
</dbReference>
<dbReference type="EMBL" id="OB664821">
    <property type="protein sequence ID" value="CAD7232576.1"/>
    <property type="molecule type" value="Genomic_DNA"/>
</dbReference>
<dbReference type="AlphaFoldDB" id="A0A7R8ZUX7"/>
<feature type="domain" description="Tryptophan synthase beta chain-like PALP" evidence="10">
    <location>
        <begin position="13"/>
        <end position="306"/>
    </location>
</feature>
<comment type="catalytic activity">
    <reaction evidence="8">
        <text>L-serine = pyruvate + NH4(+)</text>
        <dbReference type="Rhea" id="RHEA:19169"/>
        <dbReference type="ChEBI" id="CHEBI:15361"/>
        <dbReference type="ChEBI" id="CHEBI:28938"/>
        <dbReference type="ChEBI" id="CHEBI:33384"/>
        <dbReference type="EC" id="4.3.1.17"/>
    </reaction>
</comment>
<evidence type="ECO:0000256" key="6">
    <source>
        <dbReference type="ARBA" id="ARBA00041766"/>
    </source>
</evidence>
<evidence type="ECO:0000256" key="7">
    <source>
        <dbReference type="ARBA" id="ARBA00042605"/>
    </source>
</evidence>
<dbReference type="GO" id="GO:0003941">
    <property type="term" value="F:L-serine ammonia-lyase activity"/>
    <property type="evidence" value="ECO:0007669"/>
    <property type="project" value="UniProtKB-EC"/>
</dbReference>
<dbReference type="Gene3D" id="3.30.70.330">
    <property type="match status" value="1"/>
</dbReference>
<evidence type="ECO:0000256" key="1">
    <source>
        <dbReference type="ARBA" id="ARBA00001933"/>
    </source>
</evidence>
<dbReference type="GO" id="GO:0006565">
    <property type="term" value="P:L-serine catabolic process"/>
    <property type="evidence" value="ECO:0007669"/>
    <property type="project" value="TreeGrafter"/>
</dbReference>
<proteinExistence type="inferred from homology"/>
<dbReference type="InterPro" id="IPR001926">
    <property type="entry name" value="TrpB-like_PALP"/>
</dbReference>
<evidence type="ECO:0000256" key="4">
    <source>
        <dbReference type="ARBA" id="ARBA00022898"/>
    </source>
</evidence>
<accession>A0A7R8ZUX7</accession>
<dbReference type="EC" id="4.3.1.17" evidence="3"/>
<evidence type="ECO:0000256" key="8">
    <source>
        <dbReference type="ARBA" id="ARBA00049406"/>
    </source>
</evidence>
<feature type="compositionally biased region" description="Basic residues" evidence="9">
    <location>
        <begin position="353"/>
        <end position="366"/>
    </location>
</feature>
<comment type="cofactor">
    <cofactor evidence="1">
        <name>pyridoxal 5'-phosphate</name>
        <dbReference type="ChEBI" id="CHEBI:597326"/>
    </cofactor>
</comment>
<dbReference type="GO" id="GO:0006567">
    <property type="term" value="P:L-threonine catabolic process"/>
    <property type="evidence" value="ECO:0007669"/>
    <property type="project" value="TreeGrafter"/>
</dbReference>
<evidence type="ECO:0000256" key="9">
    <source>
        <dbReference type="SAM" id="MobiDB-lite"/>
    </source>
</evidence>
<organism evidence="11">
    <name type="scientific">Cyprideis torosa</name>
    <dbReference type="NCBI Taxonomy" id="163714"/>
    <lineage>
        <taxon>Eukaryota</taxon>
        <taxon>Metazoa</taxon>
        <taxon>Ecdysozoa</taxon>
        <taxon>Arthropoda</taxon>
        <taxon>Crustacea</taxon>
        <taxon>Oligostraca</taxon>
        <taxon>Ostracoda</taxon>
        <taxon>Podocopa</taxon>
        <taxon>Podocopida</taxon>
        <taxon>Cytherocopina</taxon>
        <taxon>Cytheroidea</taxon>
        <taxon>Cytherideidae</taxon>
        <taxon>Cyprideis</taxon>
    </lineage>
</organism>
<sequence length="520" mass="57331">MAAQEIEEGRRFHIKTPCILDRDLTLELGRPVYLKLENIQPPGSFKIRGIGNLVKTACKNGATHLVSSSGGNAGISAVYAGREIGVRTTVIIPECTPPSVAPLLKKKGAAEVIVHGHQWSEAHKYAEDMVSKDPGAFLIHPYDHPAIWEGVSSIVDELKHQLPEPPSEIALAVGGGGLLSGVLLGLRKHNWQDAVRVTTLETDGSSCFFQSVQAKHLVTVEKITSIARTLGAQTPASFLSSELSNPMITALTVSDREAVDAQMIFADSHRHLVEPACGAALSYVYCKRLRDKVTTSTGPLVVIVCGGAAATLEAMSNWKRLVGLMRSAPLRCVVQSFVVVSMEGLHSPQPHHSLSRHHPHHQHQRRTSGSTPGPSQRPPDPRHSATPGRHSQPDRKHEDFKLLIDPFLTSNRAKLYRYKGVVPNDPTYPEVILRDPRTKRVRLFDRLEEMDLPVPRFKIDKNYEGSPPPVEVTVMNLNDNVDKAFFSDLVNKYGETDEVEVYRHRVTGKHLGFGRAVFLE</sequence>
<dbReference type="InterPro" id="IPR050147">
    <property type="entry name" value="Ser/Thr_Dehydratase"/>
</dbReference>
<evidence type="ECO:0000256" key="2">
    <source>
        <dbReference type="ARBA" id="ARBA00010869"/>
    </source>
</evidence>
<feature type="non-terminal residue" evidence="11">
    <location>
        <position position="520"/>
    </location>
</feature>
<evidence type="ECO:0000256" key="3">
    <source>
        <dbReference type="ARBA" id="ARBA00012093"/>
    </source>
</evidence>
<dbReference type="PANTHER" id="PTHR48078:SF2">
    <property type="entry name" value="CATABOLIC L-SERINE_THREONINE DEHYDRATASE"/>
    <property type="match status" value="1"/>
</dbReference>
<dbReference type="InterPro" id="IPR035979">
    <property type="entry name" value="RBD_domain_sf"/>
</dbReference>
<dbReference type="GO" id="GO:0009097">
    <property type="term" value="P:isoleucine biosynthetic process"/>
    <property type="evidence" value="ECO:0007669"/>
    <property type="project" value="TreeGrafter"/>
</dbReference>
<keyword evidence="5" id="KW-0456">Lyase</keyword>
<dbReference type="OrthoDB" id="4418812at2759"/>
<dbReference type="InterPro" id="IPR036052">
    <property type="entry name" value="TrpB-like_PALP_sf"/>
</dbReference>
<dbReference type="GO" id="GO:0004794">
    <property type="term" value="F:threonine deaminase activity"/>
    <property type="evidence" value="ECO:0007669"/>
    <property type="project" value="TreeGrafter"/>
</dbReference>
<dbReference type="Gene3D" id="3.40.50.1100">
    <property type="match status" value="2"/>
</dbReference>
<dbReference type="GO" id="GO:0003676">
    <property type="term" value="F:nucleic acid binding"/>
    <property type="evidence" value="ECO:0007669"/>
    <property type="project" value="InterPro"/>
</dbReference>
<evidence type="ECO:0000313" key="11">
    <source>
        <dbReference type="EMBL" id="CAD7232576.1"/>
    </source>
</evidence>
<dbReference type="SUPFAM" id="SSF53686">
    <property type="entry name" value="Tryptophan synthase beta subunit-like PLP-dependent enzymes"/>
    <property type="match status" value="1"/>
</dbReference>
<reference evidence="11" key="1">
    <citation type="submission" date="2020-11" db="EMBL/GenBank/DDBJ databases">
        <authorList>
            <person name="Tran Van P."/>
        </authorList>
    </citation>
    <scope>NUCLEOTIDE SEQUENCE</scope>
</reference>
<dbReference type="PANTHER" id="PTHR48078">
    <property type="entry name" value="THREONINE DEHYDRATASE, MITOCHONDRIAL-RELATED"/>
    <property type="match status" value="1"/>
</dbReference>
<evidence type="ECO:0000259" key="10">
    <source>
        <dbReference type="Pfam" id="PF00291"/>
    </source>
</evidence>